<dbReference type="Proteomes" id="UP000031561">
    <property type="component" value="Unassembled WGS sequence"/>
</dbReference>
<evidence type="ECO:0000259" key="3">
    <source>
        <dbReference type="PROSITE" id="PS51186"/>
    </source>
</evidence>
<proteinExistence type="predicted"/>
<dbReference type="PANTHER" id="PTHR43800">
    <property type="entry name" value="PEPTIDYL-LYSINE N-ACETYLTRANSFERASE YJAB"/>
    <property type="match status" value="1"/>
</dbReference>
<feature type="domain" description="N-acetyltransferase" evidence="3">
    <location>
        <begin position="10"/>
        <end position="174"/>
    </location>
</feature>
<dbReference type="InterPro" id="IPR016181">
    <property type="entry name" value="Acyl_CoA_acyltransferase"/>
</dbReference>
<accession>A0ABD4SYZ3</accession>
<evidence type="ECO:0000313" key="4">
    <source>
        <dbReference type="EMBL" id="MCM1981360.1"/>
    </source>
</evidence>
<keyword evidence="5" id="KW-1185">Reference proteome</keyword>
<name>A0ABD4SYZ3_9CYAN</name>
<dbReference type="Gene3D" id="3.40.630.30">
    <property type="match status" value="1"/>
</dbReference>
<evidence type="ECO:0000256" key="1">
    <source>
        <dbReference type="ARBA" id="ARBA00022679"/>
    </source>
</evidence>
<dbReference type="GO" id="GO:0016746">
    <property type="term" value="F:acyltransferase activity"/>
    <property type="evidence" value="ECO:0007669"/>
    <property type="project" value="UniProtKB-KW"/>
</dbReference>
<dbReference type="RefSeq" id="WP_166278758.1">
    <property type="nucleotide sequence ID" value="NZ_JTHE03000005.1"/>
</dbReference>
<organism evidence="4 5">
    <name type="scientific">Lyngbya confervoides BDU141951</name>
    <dbReference type="NCBI Taxonomy" id="1574623"/>
    <lineage>
        <taxon>Bacteria</taxon>
        <taxon>Bacillati</taxon>
        <taxon>Cyanobacteriota</taxon>
        <taxon>Cyanophyceae</taxon>
        <taxon>Oscillatoriophycideae</taxon>
        <taxon>Oscillatoriales</taxon>
        <taxon>Microcoleaceae</taxon>
        <taxon>Lyngbya</taxon>
    </lineage>
</organism>
<sequence>MISAQTKPDVVIRAIQYRDIEAVNTLLTEAEHLPWISTLLSRPGKTQDLFQRPEQLVNVFPLGLQSPAQTFVAQGLKSILGVIQVMPCNQARTTWKVNALAVAESQSLIDLGSELLQHCLRSLYEAHTWLVELDVNYSQRIGLYRQNGFQPLAHATHWSLRTDQLQQLAQKPVALPNLISINNADSALLYQLDTVAMPPFVRQVLDRRVQDFTQDLLSGLWEKLQQTWSSQKNLRGYIFEPQRKVAIGHFELCLCRDGSVPHIGQMTVHPAYTWLYPELLSHMAGLTQTVDPMPLHLTSTDYQSEREDYLGQIEAERVGHSIMMSRSVWHKLRETRWNALETLPLAEVLQGLQPKQTPIPGRMKETWIRQ</sequence>
<comment type="caution">
    <text evidence="4">The sequence shown here is derived from an EMBL/GenBank/DDBJ whole genome shotgun (WGS) entry which is preliminary data.</text>
</comment>
<evidence type="ECO:0000256" key="2">
    <source>
        <dbReference type="ARBA" id="ARBA00023315"/>
    </source>
</evidence>
<keyword evidence="1" id="KW-0808">Transferase</keyword>
<reference evidence="4 5" key="1">
    <citation type="journal article" date="2015" name="Genome Announc.">
        <title>Draft Genome Sequence of Filamentous Marine Cyanobacterium Lyngbya confervoides Strain BDU141951.</title>
        <authorList>
            <person name="Chandrababunaidu M.M."/>
            <person name="Sen D."/>
            <person name="Tripathy S."/>
        </authorList>
    </citation>
    <scope>NUCLEOTIDE SEQUENCE [LARGE SCALE GENOMIC DNA]</scope>
    <source>
        <strain evidence="4 5">BDU141951</strain>
    </source>
</reference>
<dbReference type="PANTHER" id="PTHR43800:SF1">
    <property type="entry name" value="PEPTIDYL-LYSINE N-ACETYLTRANSFERASE YJAB"/>
    <property type="match status" value="1"/>
</dbReference>
<dbReference type="PROSITE" id="PS51186">
    <property type="entry name" value="GNAT"/>
    <property type="match status" value="1"/>
</dbReference>
<dbReference type="InterPro" id="IPR000182">
    <property type="entry name" value="GNAT_dom"/>
</dbReference>
<dbReference type="EMBL" id="JTHE03000005">
    <property type="protein sequence ID" value="MCM1981360.1"/>
    <property type="molecule type" value="Genomic_DNA"/>
</dbReference>
<protein>
    <submittedName>
        <fullName evidence="4">GNAT family N-acetyltransferase</fullName>
    </submittedName>
</protein>
<dbReference type="SUPFAM" id="SSF55729">
    <property type="entry name" value="Acyl-CoA N-acyltransferases (Nat)"/>
    <property type="match status" value="1"/>
</dbReference>
<dbReference type="AlphaFoldDB" id="A0ABD4SYZ3"/>
<evidence type="ECO:0000313" key="5">
    <source>
        <dbReference type="Proteomes" id="UP000031561"/>
    </source>
</evidence>
<gene>
    <name evidence="4" type="ORF">QQ91_0000750</name>
</gene>
<keyword evidence="2" id="KW-0012">Acyltransferase</keyword>